<comment type="subcellular location">
    <subcellularLocation>
        <location evidence="1">Cell membrane</location>
        <topology evidence="1">Multi-pass membrane protein</topology>
    </subcellularLocation>
</comment>
<keyword evidence="2" id="KW-1003">Cell membrane</keyword>
<dbReference type="PROSITE" id="PS50850">
    <property type="entry name" value="MFS"/>
    <property type="match status" value="1"/>
</dbReference>
<feature type="transmembrane region" description="Helical" evidence="6">
    <location>
        <begin position="361"/>
        <end position="384"/>
    </location>
</feature>
<dbReference type="PANTHER" id="PTHR43124:SF3">
    <property type="entry name" value="CHLORAMPHENICOL EFFLUX PUMP RV0191"/>
    <property type="match status" value="1"/>
</dbReference>
<feature type="transmembrane region" description="Helical" evidence="6">
    <location>
        <begin position="112"/>
        <end position="130"/>
    </location>
</feature>
<dbReference type="GO" id="GO:0022857">
    <property type="term" value="F:transmembrane transporter activity"/>
    <property type="evidence" value="ECO:0007669"/>
    <property type="project" value="InterPro"/>
</dbReference>
<evidence type="ECO:0000259" key="7">
    <source>
        <dbReference type="PROSITE" id="PS50850"/>
    </source>
</evidence>
<feature type="transmembrane region" description="Helical" evidence="6">
    <location>
        <begin position="137"/>
        <end position="159"/>
    </location>
</feature>
<dbReference type="GO" id="GO:0005886">
    <property type="term" value="C:plasma membrane"/>
    <property type="evidence" value="ECO:0007669"/>
    <property type="project" value="UniProtKB-SubCell"/>
</dbReference>
<feature type="transmembrane region" description="Helical" evidence="6">
    <location>
        <begin position="209"/>
        <end position="235"/>
    </location>
</feature>
<dbReference type="Pfam" id="PF07690">
    <property type="entry name" value="MFS_1"/>
    <property type="match status" value="1"/>
</dbReference>
<feature type="transmembrane region" description="Helical" evidence="6">
    <location>
        <begin position="12"/>
        <end position="29"/>
    </location>
</feature>
<dbReference type="InterPro" id="IPR020846">
    <property type="entry name" value="MFS_dom"/>
</dbReference>
<evidence type="ECO:0000256" key="1">
    <source>
        <dbReference type="ARBA" id="ARBA00004651"/>
    </source>
</evidence>
<organism evidence="8 9">
    <name type="scientific">Limimaricola cinnabarinus</name>
    <dbReference type="NCBI Taxonomy" id="1125964"/>
    <lineage>
        <taxon>Bacteria</taxon>
        <taxon>Pseudomonadati</taxon>
        <taxon>Pseudomonadota</taxon>
        <taxon>Alphaproteobacteria</taxon>
        <taxon>Rhodobacterales</taxon>
        <taxon>Paracoccaceae</taxon>
        <taxon>Limimaricola</taxon>
    </lineage>
</organism>
<evidence type="ECO:0000256" key="6">
    <source>
        <dbReference type="SAM" id="Phobius"/>
    </source>
</evidence>
<feature type="domain" description="Major facilitator superfamily (MFS) profile" evidence="7">
    <location>
        <begin position="13"/>
        <end position="389"/>
    </location>
</feature>
<evidence type="ECO:0000256" key="5">
    <source>
        <dbReference type="ARBA" id="ARBA00023136"/>
    </source>
</evidence>
<gene>
    <name evidence="8" type="ORF">CJ301_13710</name>
</gene>
<dbReference type="RefSeq" id="WP_099277955.1">
    <property type="nucleotide sequence ID" value="NZ_KZ304966.1"/>
</dbReference>
<feature type="transmembrane region" description="Helical" evidence="6">
    <location>
        <begin position="49"/>
        <end position="71"/>
    </location>
</feature>
<proteinExistence type="predicted"/>
<feature type="transmembrane region" description="Helical" evidence="6">
    <location>
        <begin position="300"/>
        <end position="321"/>
    </location>
</feature>
<dbReference type="AlphaFoldDB" id="A0A2G1MDS7"/>
<dbReference type="InterPro" id="IPR036259">
    <property type="entry name" value="MFS_trans_sf"/>
</dbReference>
<comment type="caution">
    <text evidence="8">The sequence shown here is derived from an EMBL/GenBank/DDBJ whole genome shotgun (WGS) entry which is preliminary data.</text>
</comment>
<protein>
    <recommendedName>
        <fullName evidence="7">Major facilitator superfamily (MFS) profile domain-containing protein</fullName>
    </recommendedName>
</protein>
<dbReference type="EMBL" id="NQWH01000023">
    <property type="protein sequence ID" value="PHP26895.1"/>
    <property type="molecule type" value="Genomic_DNA"/>
</dbReference>
<keyword evidence="4 6" id="KW-1133">Transmembrane helix</keyword>
<dbReference type="InterPro" id="IPR011701">
    <property type="entry name" value="MFS"/>
</dbReference>
<dbReference type="Gene3D" id="1.20.1250.20">
    <property type="entry name" value="MFS general substrate transporter like domains"/>
    <property type="match status" value="2"/>
</dbReference>
<reference evidence="8 9" key="1">
    <citation type="submission" date="2017-08" db="EMBL/GenBank/DDBJ databases">
        <title>Draft Genome Sequence of Loktanella cinnabarina Strain XM1, Isolated from Coastal Surface Water.</title>
        <authorList>
            <person name="Ma R."/>
            <person name="Wang J."/>
            <person name="Wang Q."/>
            <person name="Ma Z."/>
            <person name="Li J."/>
            <person name="Chen L."/>
        </authorList>
    </citation>
    <scope>NUCLEOTIDE SEQUENCE [LARGE SCALE GENOMIC DNA]</scope>
    <source>
        <strain evidence="8 9">XM1</strain>
    </source>
</reference>
<dbReference type="InterPro" id="IPR050189">
    <property type="entry name" value="MFS_Efflux_Transporters"/>
</dbReference>
<feature type="transmembrane region" description="Helical" evidence="6">
    <location>
        <begin position="83"/>
        <end position="106"/>
    </location>
</feature>
<feature type="transmembrane region" description="Helical" evidence="6">
    <location>
        <begin position="241"/>
        <end position="264"/>
    </location>
</feature>
<keyword evidence="5 6" id="KW-0472">Membrane</keyword>
<feature type="transmembrane region" description="Helical" evidence="6">
    <location>
        <begin position="276"/>
        <end position="294"/>
    </location>
</feature>
<evidence type="ECO:0000256" key="4">
    <source>
        <dbReference type="ARBA" id="ARBA00022989"/>
    </source>
</evidence>
<accession>A0A2G1MDS7</accession>
<dbReference type="Proteomes" id="UP000221860">
    <property type="component" value="Unassembled WGS sequence"/>
</dbReference>
<dbReference type="SUPFAM" id="SSF103473">
    <property type="entry name" value="MFS general substrate transporter"/>
    <property type="match status" value="1"/>
</dbReference>
<dbReference type="PANTHER" id="PTHR43124">
    <property type="entry name" value="PURINE EFFLUX PUMP PBUE"/>
    <property type="match status" value="1"/>
</dbReference>
<dbReference type="OrthoDB" id="7841035at2"/>
<evidence type="ECO:0000313" key="9">
    <source>
        <dbReference type="Proteomes" id="UP000221860"/>
    </source>
</evidence>
<keyword evidence="3 6" id="KW-0812">Transmembrane</keyword>
<feature type="transmembrane region" description="Helical" evidence="6">
    <location>
        <begin position="333"/>
        <end position="355"/>
    </location>
</feature>
<feature type="transmembrane region" description="Helical" evidence="6">
    <location>
        <begin position="165"/>
        <end position="188"/>
    </location>
</feature>
<evidence type="ECO:0000313" key="8">
    <source>
        <dbReference type="EMBL" id="PHP26895.1"/>
    </source>
</evidence>
<evidence type="ECO:0000256" key="3">
    <source>
        <dbReference type="ARBA" id="ARBA00022692"/>
    </source>
</evidence>
<name>A0A2G1MDS7_9RHOB</name>
<sequence>MRVGIVDRTSWRVIVIAYSTGVLAAAQVGRVAPAGTALVAEFDIGLTVLGWMVSLITFASAIGGLGAGLIIQRTGARRMLVTGTVLLAVSVLLSALAPTVSVLLSMRILEGVGYLFVTVAAPTLIAHSAASRDMAPALALWGTFFTCGISLAAFAGGWMSDILGWRVWTGLNGVAIAAILPAILRYVPASPIAVERAAKARFDWSLPRAIWILGFAFWGVTFTALTILSMMPSFLKEMREFAPSTIGSITGFVAMSSILGSLVYSFSTKRLRANTVVLLTVAVTALAIFPAFSADTPQMRGVMFTALAVAGTGVLIAHVFASVPRMAGRNTRIGPANGLVAQIGSIGSLLGPPVIGGFVTMAGWTALPLLVALSALVFLALAYLAERHHAADEMPKAVI</sequence>
<evidence type="ECO:0000256" key="2">
    <source>
        <dbReference type="ARBA" id="ARBA00022475"/>
    </source>
</evidence>
<keyword evidence="9" id="KW-1185">Reference proteome</keyword>